<feature type="domain" description="Ig-like" evidence="9">
    <location>
        <begin position="437"/>
        <end position="526"/>
    </location>
</feature>
<evidence type="ECO:0000256" key="5">
    <source>
        <dbReference type="ARBA" id="ARBA00023136"/>
    </source>
</evidence>
<dbReference type="InterPro" id="IPR007110">
    <property type="entry name" value="Ig-like_dom"/>
</dbReference>
<sequence length="701" mass="77928">MSPISCYLDLGVSRYKRKTIFPDLGIITFSFPSHVKEGEKVFVTCTPKGEGRSIKFRWLRNRSEIQQNERIKIMEYPDISTLIISPVIGDDNGNYTCVIAEDHSTASYLEELMIQAPPHWIKQPENVETIEGNRATLLCNAGGPPQPRITWKKIDIPRVKEFSFPSQVSIGDRTSAMCFAEKAAPPVSFIWYKNGELIRSLPDVVIKTDEVFSVIIISPVSETSKGNYTCSIKNLFGEASYSTFLSVVAPPRWIVEPMNTSIRIGEHITLECNAAGSPFPRIEWKKIKGSVNLDKHKRFKSLNGTLILTSVKLEDEGIYECSAENGINPPIEKQIWIKVNDSPKIRNFSFQDNVLEGEVVSVTCFAVTKVVPVSYTWLKNGKSVENLQNIRFSNTEELSSIIIDPVTLDDSGNYTCTARNSVGTDTYTTSLQIKAPPRWITVPSDVVSTLGGSITAHCVATGSPEPTVLWKKYSGNKNSDYISLRNEDTGKNSSILKINSVSYDDAGTYECEANNGISPSIRANFTILLRDVPKIKKFSFEDNIKQGDVASVMCFATSTTMPVKFQWEKDGRPVSEVEKHVKIEDGSSHTVIAFHSVKLSDHASPQWLEEPKSIITRVGESVEVHCSAKGSPEPRIEWKKISENAEKVVLNSNENVKHPHRLKISSVTSSDAGIYQCIADNGIEPSIRSNFTITIRGMGNP</sequence>
<keyword evidence="5" id="KW-0472">Membrane</keyword>
<gene>
    <name evidence="10" type="primary">Dscam2_105</name>
    <name evidence="10" type="ORF">AVEN_53248_1</name>
</gene>
<feature type="domain" description="Ig-like" evidence="9">
    <location>
        <begin position="118"/>
        <end position="153"/>
    </location>
</feature>
<dbReference type="GO" id="GO:0030424">
    <property type="term" value="C:axon"/>
    <property type="evidence" value="ECO:0007669"/>
    <property type="project" value="TreeGrafter"/>
</dbReference>
<dbReference type="SMART" id="SM00408">
    <property type="entry name" value="IGc2"/>
    <property type="match status" value="6"/>
</dbReference>
<feature type="domain" description="Ig-like" evidence="9">
    <location>
        <begin position="157"/>
        <end position="246"/>
    </location>
</feature>
<evidence type="ECO:0000313" key="10">
    <source>
        <dbReference type="EMBL" id="GBL76500.1"/>
    </source>
</evidence>
<evidence type="ECO:0000256" key="4">
    <source>
        <dbReference type="ARBA" id="ARBA00022737"/>
    </source>
</evidence>
<dbReference type="PANTHER" id="PTHR10075">
    <property type="entry name" value="BASIGIN RELATED"/>
    <property type="match status" value="1"/>
</dbReference>
<reference evidence="10 11" key="1">
    <citation type="journal article" date="2019" name="Sci. Rep.">
        <title>Orb-weaving spider Araneus ventricosus genome elucidates the spidroin gene catalogue.</title>
        <authorList>
            <person name="Kono N."/>
            <person name="Nakamura H."/>
            <person name="Ohtoshi R."/>
            <person name="Moran D.A.P."/>
            <person name="Shinohara A."/>
            <person name="Yoshida Y."/>
            <person name="Fujiwara M."/>
            <person name="Mori M."/>
            <person name="Tomita M."/>
            <person name="Arakawa K."/>
        </authorList>
    </citation>
    <scope>NUCLEOTIDE SEQUENCE [LARGE SCALE GENOMIC DNA]</scope>
</reference>
<dbReference type="InterPro" id="IPR013783">
    <property type="entry name" value="Ig-like_fold"/>
</dbReference>
<feature type="domain" description="Ig-like" evidence="9">
    <location>
        <begin position="533"/>
        <end position="601"/>
    </location>
</feature>
<dbReference type="Pfam" id="PF13927">
    <property type="entry name" value="Ig_3"/>
    <property type="match status" value="3"/>
</dbReference>
<comment type="caution">
    <text evidence="10">The sequence shown here is derived from an EMBL/GenBank/DDBJ whole genome shotgun (WGS) entry which is preliminary data.</text>
</comment>
<protein>
    <submittedName>
        <fullName evidence="10">Hemicentin-1</fullName>
    </submittedName>
</protein>
<keyword evidence="3" id="KW-0732">Signal</keyword>
<dbReference type="GO" id="GO:0005886">
    <property type="term" value="C:plasma membrane"/>
    <property type="evidence" value="ECO:0007669"/>
    <property type="project" value="UniProtKB-SubCell"/>
</dbReference>
<feature type="domain" description="Ig-like" evidence="9">
    <location>
        <begin position="343"/>
        <end position="432"/>
    </location>
</feature>
<dbReference type="GO" id="GO:0007156">
    <property type="term" value="P:homophilic cell adhesion via plasma membrane adhesion molecules"/>
    <property type="evidence" value="ECO:0007669"/>
    <property type="project" value="TreeGrafter"/>
</dbReference>
<dbReference type="Proteomes" id="UP000499080">
    <property type="component" value="Unassembled WGS sequence"/>
</dbReference>
<dbReference type="OrthoDB" id="6430607at2759"/>
<dbReference type="FunFam" id="2.60.40.10:FF:000333">
    <property type="entry name" value="Down syndrome cell adhesion molecule"/>
    <property type="match status" value="2"/>
</dbReference>
<accession>A0A4Y2A9Y0</accession>
<evidence type="ECO:0000256" key="6">
    <source>
        <dbReference type="ARBA" id="ARBA00023157"/>
    </source>
</evidence>
<keyword evidence="6" id="KW-1015">Disulfide bond</keyword>
<name>A0A4Y2A9Y0_ARAVE</name>
<dbReference type="PANTHER" id="PTHR10075:SF101">
    <property type="entry name" value="ZWEI IG DOMAIN PROTEIN ZIG-3"/>
    <property type="match status" value="1"/>
</dbReference>
<dbReference type="GO" id="GO:0098632">
    <property type="term" value="F:cell-cell adhesion mediator activity"/>
    <property type="evidence" value="ECO:0007669"/>
    <property type="project" value="TreeGrafter"/>
</dbReference>
<dbReference type="PROSITE" id="PS50835">
    <property type="entry name" value="IG_LIKE"/>
    <property type="match status" value="8"/>
</dbReference>
<comment type="subcellular location">
    <subcellularLocation>
        <location evidence="1">Cell membrane</location>
    </subcellularLocation>
</comment>
<organism evidence="10 11">
    <name type="scientific">Araneus ventricosus</name>
    <name type="common">Orbweaver spider</name>
    <name type="synonym">Epeira ventricosa</name>
    <dbReference type="NCBI Taxonomy" id="182803"/>
    <lineage>
        <taxon>Eukaryota</taxon>
        <taxon>Metazoa</taxon>
        <taxon>Ecdysozoa</taxon>
        <taxon>Arthropoda</taxon>
        <taxon>Chelicerata</taxon>
        <taxon>Arachnida</taxon>
        <taxon>Araneae</taxon>
        <taxon>Araneomorphae</taxon>
        <taxon>Entelegynae</taxon>
        <taxon>Araneoidea</taxon>
        <taxon>Araneidae</taxon>
        <taxon>Araneus</taxon>
    </lineage>
</organism>
<feature type="domain" description="Ig-like" evidence="9">
    <location>
        <begin position="22"/>
        <end position="107"/>
    </location>
</feature>
<evidence type="ECO:0000259" key="9">
    <source>
        <dbReference type="PROSITE" id="PS50835"/>
    </source>
</evidence>
<evidence type="ECO:0000256" key="7">
    <source>
        <dbReference type="ARBA" id="ARBA00023180"/>
    </source>
</evidence>
<dbReference type="InterPro" id="IPR003599">
    <property type="entry name" value="Ig_sub"/>
</dbReference>
<dbReference type="GO" id="GO:0007411">
    <property type="term" value="P:axon guidance"/>
    <property type="evidence" value="ECO:0007669"/>
    <property type="project" value="TreeGrafter"/>
</dbReference>
<keyword evidence="8" id="KW-0393">Immunoglobulin domain</keyword>
<proteinExistence type="predicted"/>
<dbReference type="FunFam" id="2.60.40.10:FF:000005">
    <property type="entry name" value="Neuronal cell adhesion molecule"/>
    <property type="match status" value="1"/>
</dbReference>
<evidence type="ECO:0000256" key="8">
    <source>
        <dbReference type="ARBA" id="ARBA00023319"/>
    </source>
</evidence>
<keyword evidence="2" id="KW-1003">Cell membrane</keyword>
<evidence type="ECO:0000256" key="3">
    <source>
        <dbReference type="ARBA" id="ARBA00022729"/>
    </source>
</evidence>
<dbReference type="GO" id="GO:0070593">
    <property type="term" value="P:dendrite self-avoidance"/>
    <property type="evidence" value="ECO:0007669"/>
    <property type="project" value="TreeGrafter"/>
</dbReference>
<keyword evidence="4" id="KW-0677">Repeat</keyword>
<evidence type="ECO:0000256" key="1">
    <source>
        <dbReference type="ARBA" id="ARBA00004236"/>
    </source>
</evidence>
<dbReference type="SMART" id="SM00409">
    <property type="entry name" value="IG"/>
    <property type="match status" value="6"/>
</dbReference>
<dbReference type="Gene3D" id="2.60.40.10">
    <property type="entry name" value="Immunoglobulins"/>
    <property type="match status" value="8"/>
</dbReference>
<dbReference type="InterPro" id="IPR003598">
    <property type="entry name" value="Ig_sub2"/>
</dbReference>
<dbReference type="EMBL" id="BGPR01000010">
    <property type="protein sequence ID" value="GBL76500.1"/>
    <property type="molecule type" value="Genomic_DNA"/>
</dbReference>
<feature type="domain" description="Ig-like" evidence="9">
    <location>
        <begin position="605"/>
        <end position="694"/>
    </location>
</feature>
<evidence type="ECO:0000256" key="2">
    <source>
        <dbReference type="ARBA" id="ARBA00022475"/>
    </source>
</evidence>
<dbReference type="InterPro" id="IPR036179">
    <property type="entry name" value="Ig-like_dom_sf"/>
</dbReference>
<dbReference type="InterPro" id="IPR013098">
    <property type="entry name" value="Ig_I-set"/>
</dbReference>
<keyword evidence="7" id="KW-0325">Glycoprotein</keyword>
<dbReference type="AlphaFoldDB" id="A0A4Y2A9Y0"/>
<dbReference type="Pfam" id="PF07679">
    <property type="entry name" value="I-set"/>
    <property type="match status" value="3"/>
</dbReference>
<dbReference type="FunFam" id="2.60.40.10:FF:000328">
    <property type="entry name" value="CLUMA_CG000981, isoform A"/>
    <property type="match status" value="1"/>
</dbReference>
<evidence type="ECO:0000313" key="11">
    <source>
        <dbReference type="Proteomes" id="UP000499080"/>
    </source>
</evidence>
<dbReference type="SUPFAM" id="SSF48726">
    <property type="entry name" value="Immunoglobulin"/>
    <property type="match status" value="7"/>
</dbReference>
<feature type="domain" description="Ig-like" evidence="9">
    <location>
        <begin position="251"/>
        <end position="326"/>
    </location>
</feature>
<keyword evidence="11" id="KW-1185">Reference proteome</keyword>